<dbReference type="PANTHER" id="PTHR12306:SF9">
    <property type="entry name" value="LIPID TRANSFERASE CIDEC"/>
    <property type="match status" value="1"/>
</dbReference>
<keyword evidence="12" id="KW-0804">Transcription</keyword>
<evidence type="ECO:0000256" key="8">
    <source>
        <dbReference type="ARBA" id="ARBA00022843"/>
    </source>
</evidence>
<evidence type="ECO:0000256" key="18">
    <source>
        <dbReference type="PROSITE-ProRule" id="PRU00447"/>
    </source>
</evidence>
<dbReference type="Gene3D" id="3.10.20.10">
    <property type="match status" value="1"/>
</dbReference>
<evidence type="ECO:0000256" key="3">
    <source>
        <dbReference type="ARBA" id="ARBA00004502"/>
    </source>
</evidence>
<dbReference type="GO" id="GO:0042981">
    <property type="term" value="P:regulation of apoptotic process"/>
    <property type="evidence" value="ECO:0007669"/>
    <property type="project" value="TreeGrafter"/>
</dbReference>
<dbReference type="AlphaFoldDB" id="A0A452UXD9"/>
<dbReference type="Pfam" id="PF02017">
    <property type="entry name" value="CIDE-N"/>
    <property type="match status" value="1"/>
</dbReference>
<keyword evidence="8" id="KW-0832">Ubl conjugation</keyword>
<comment type="similarity">
    <text evidence="15">Belongs to the CIDE family.</text>
</comment>
<keyword evidence="6 18" id="KW-0053">Apoptosis</keyword>
<dbReference type="GO" id="GO:0019915">
    <property type="term" value="P:lipid storage"/>
    <property type="evidence" value="ECO:0007669"/>
    <property type="project" value="UniProtKB-ARBA"/>
</dbReference>
<evidence type="ECO:0000256" key="10">
    <source>
        <dbReference type="ARBA" id="ARBA00023055"/>
    </source>
</evidence>
<dbReference type="FunFam" id="3.10.20.10:FF:000004">
    <property type="entry name" value="cell death activator CIDE-3 isoform X1"/>
    <property type="match status" value="1"/>
</dbReference>
<dbReference type="GO" id="GO:0006869">
    <property type="term" value="P:lipid transport"/>
    <property type="evidence" value="ECO:0007669"/>
    <property type="project" value="UniProtKB-KW"/>
</dbReference>
<dbReference type="GO" id="GO:0160077">
    <property type="term" value="P:lipid droplet fusion"/>
    <property type="evidence" value="ECO:0007669"/>
    <property type="project" value="UniProtKB-ARBA"/>
</dbReference>
<dbReference type="Ensembl" id="ENSUMAT00000030589.1">
    <property type="protein sequence ID" value="ENSUMAP00000025831.1"/>
    <property type="gene ID" value="ENSUMAG00000018820.1"/>
</dbReference>
<evidence type="ECO:0000256" key="15">
    <source>
        <dbReference type="ARBA" id="ARBA00060878"/>
    </source>
</evidence>
<evidence type="ECO:0000256" key="6">
    <source>
        <dbReference type="ARBA" id="ARBA00022703"/>
    </source>
</evidence>
<dbReference type="GO" id="GO:0005811">
    <property type="term" value="C:lipid droplet"/>
    <property type="evidence" value="ECO:0007669"/>
    <property type="project" value="UniProtKB-SubCell"/>
</dbReference>
<dbReference type="GeneTree" id="ENSGT00390000018596"/>
<dbReference type="GO" id="GO:0005634">
    <property type="term" value="C:nucleus"/>
    <property type="evidence" value="ECO:0007669"/>
    <property type="project" value="UniProtKB-SubCell"/>
</dbReference>
<comment type="subcellular location">
    <subcellularLocation>
        <location evidence="2">Endoplasmic reticulum</location>
    </subcellularLocation>
    <subcellularLocation>
        <location evidence="3">Lipid droplet</location>
    </subcellularLocation>
    <subcellularLocation>
        <location evidence="1">Nucleus</location>
    </subcellularLocation>
</comment>
<accession>A0A452UXD9</accession>
<dbReference type="GO" id="GO:0006915">
    <property type="term" value="P:apoptotic process"/>
    <property type="evidence" value="ECO:0007669"/>
    <property type="project" value="UniProtKB-UniRule"/>
</dbReference>
<evidence type="ECO:0000256" key="1">
    <source>
        <dbReference type="ARBA" id="ARBA00004123"/>
    </source>
</evidence>
<evidence type="ECO:0000256" key="16">
    <source>
        <dbReference type="ARBA" id="ARBA00067120"/>
    </source>
</evidence>
<evidence type="ECO:0000256" key="2">
    <source>
        <dbReference type="ARBA" id="ARBA00004240"/>
    </source>
</evidence>
<keyword evidence="5" id="KW-0551">Lipid droplet</keyword>
<evidence type="ECO:0000256" key="9">
    <source>
        <dbReference type="ARBA" id="ARBA00023015"/>
    </source>
</evidence>
<keyword evidence="10" id="KW-0445">Lipid transport</keyword>
<evidence type="ECO:0000256" key="5">
    <source>
        <dbReference type="ARBA" id="ARBA00022677"/>
    </source>
</evidence>
<dbReference type="GO" id="GO:0005783">
    <property type="term" value="C:endoplasmic reticulum"/>
    <property type="evidence" value="ECO:0007669"/>
    <property type="project" value="UniProtKB-SubCell"/>
</dbReference>
<evidence type="ECO:0000256" key="14">
    <source>
        <dbReference type="ARBA" id="ARBA00051167"/>
    </source>
</evidence>
<gene>
    <name evidence="20" type="primary">CIDEC</name>
</gene>
<evidence type="ECO:0000256" key="13">
    <source>
        <dbReference type="ARBA" id="ARBA00023242"/>
    </source>
</evidence>
<evidence type="ECO:0000256" key="17">
    <source>
        <dbReference type="ARBA" id="ARBA00082419"/>
    </source>
</evidence>
<evidence type="ECO:0000256" key="11">
    <source>
        <dbReference type="ARBA" id="ARBA00023159"/>
    </source>
</evidence>
<comment type="catalytic activity">
    <reaction evidence="14">
        <text>a triacyl-sn-glycerol(in) = a triacyl-sn-glycerol(out)</text>
        <dbReference type="Rhea" id="RHEA:39011"/>
        <dbReference type="ChEBI" id="CHEBI:64615"/>
    </reaction>
</comment>
<evidence type="ECO:0000256" key="12">
    <source>
        <dbReference type="ARBA" id="ARBA00023163"/>
    </source>
</evidence>
<keyword evidence="4" id="KW-0813">Transport</keyword>
<keyword evidence="7" id="KW-0256">Endoplasmic reticulum</keyword>
<keyword evidence="13" id="KW-0539">Nucleus</keyword>
<dbReference type="GO" id="GO:0050995">
    <property type="term" value="P:negative regulation of lipid catabolic process"/>
    <property type="evidence" value="ECO:0007669"/>
    <property type="project" value="UniProtKB-ARBA"/>
</dbReference>
<dbReference type="InterPro" id="IPR003508">
    <property type="entry name" value="CIDE-N_dom"/>
</dbReference>
<evidence type="ECO:0000313" key="20">
    <source>
        <dbReference type="Ensembl" id="ENSUMAP00000025831"/>
    </source>
</evidence>
<protein>
    <recommendedName>
        <fullName evidence="16">Lipid transferase CIDEC</fullName>
    </recommendedName>
    <alternativeName>
        <fullName evidence="17">Cell death-inducing DFFA-like effector protein C</fullName>
    </alternativeName>
</protein>
<dbReference type="PANTHER" id="PTHR12306">
    <property type="entry name" value="CELL DEATH ACTIVATOR CIDE"/>
    <property type="match status" value="1"/>
</dbReference>
<name>A0A452UXD9_URSMA</name>
<dbReference type="SUPFAM" id="SSF54277">
    <property type="entry name" value="CAD &amp; PB1 domains"/>
    <property type="match status" value="1"/>
</dbReference>
<reference evidence="20" key="1">
    <citation type="submission" date="2019-03" db="UniProtKB">
        <authorList>
            <consortium name="Ensembl"/>
        </authorList>
    </citation>
    <scope>IDENTIFICATION</scope>
</reference>
<dbReference type="SMART" id="SM00266">
    <property type="entry name" value="CAD"/>
    <property type="match status" value="1"/>
</dbReference>
<sequence length="292" mass="32249">MPLPLLSGLFWKLGWPEVPRVRATHSPCSFPQLGLKARGGASLGAGNKMEGGLCCAGQYLTGVTSPEAGRGRHVAVSTSVVTQQLLSETSPEAPKARPWRVTTADRSVRKGIMAHSLKDLLNKIRDTLILADKPFFLVLEEDGTTVETEEYFQALADDAVFMVLQKGQKWQPPSEQGTRYQLSLSRKPAKKIDVARVTFDLYKMNPQDFIGCLNVKATLYGTYSLSYDLHCYRATRIMKEVLRWALFSMQTTGHVLLGTSCYMQQLLDATEGGQPPEATARSLIPTCLKILP</sequence>
<evidence type="ECO:0000256" key="7">
    <source>
        <dbReference type="ARBA" id="ARBA00022824"/>
    </source>
</evidence>
<keyword evidence="11" id="KW-0010">Activator</keyword>
<organism evidence="20">
    <name type="scientific">Ursus maritimus</name>
    <name type="common">Polar bear</name>
    <name type="synonym">Thalarctos maritimus</name>
    <dbReference type="NCBI Taxonomy" id="29073"/>
    <lineage>
        <taxon>Eukaryota</taxon>
        <taxon>Metazoa</taxon>
        <taxon>Chordata</taxon>
        <taxon>Craniata</taxon>
        <taxon>Vertebrata</taxon>
        <taxon>Euteleostomi</taxon>
        <taxon>Mammalia</taxon>
        <taxon>Eutheria</taxon>
        <taxon>Laurasiatheria</taxon>
        <taxon>Carnivora</taxon>
        <taxon>Caniformia</taxon>
        <taxon>Ursidae</taxon>
        <taxon>Ursus</taxon>
    </lineage>
</organism>
<dbReference type="PROSITE" id="PS51135">
    <property type="entry name" value="CIDE_N"/>
    <property type="match status" value="1"/>
</dbReference>
<proteinExistence type="inferred from homology"/>
<evidence type="ECO:0000259" key="19">
    <source>
        <dbReference type="PROSITE" id="PS51135"/>
    </source>
</evidence>
<feature type="domain" description="CIDE-N" evidence="19">
    <location>
        <begin position="95"/>
        <end position="172"/>
    </location>
</feature>
<keyword evidence="9" id="KW-0805">Transcription regulation</keyword>
<evidence type="ECO:0000256" key="4">
    <source>
        <dbReference type="ARBA" id="ARBA00022448"/>
    </source>
</evidence>